<dbReference type="GO" id="GO:0007188">
    <property type="term" value="P:adenylate cyclase-modulating G protein-coupled receptor signaling pathway"/>
    <property type="evidence" value="ECO:0007669"/>
    <property type="project" value="TreeGrafter"/>
</dbReference>
<evidence type="ECO:0000256" key="5">
    <source>
        <dbReference type="ARBA" id="ARBA00022989"/>
    </source>
</evidence>
<dbReference type="PANTHER" id="PTHR45620">
    <property type="entry name" value="PDF RECEPTOR-LIKE PROTEIN-RELATED"/>
    <property type="match status" value="1"/>
</dbReference>
<dbReference type="Gene3D" id="4.10.1240.10">
    <property type="entry name" value="GPCR, family 2, extracellular hormone receptor domain"/>
    <property type="match status" value="1"/>
</dbReference>
<keyword evidence="5 10" id="KW-1133">Transmembrane helix</keyword>
<evidence type="ECO:0000259" key="12">
    <source>
        <dbReference type="PROSITE" id="PS50261"/>
    </source>
</evidence>
<dbReference type="OrthoDB" id="5967113at2759"/>
<dbReference type="SMART" id="SM00008">
    <property type="entry name" value="HormR"/>
    <property type="match status" value="1"/>
</dbReference>
<dbReference type="InterPro" id="IPR036445">
    <property type="entry name" value="GPCR_2_extracell_dom_sf"/>
</dbReference>
<feature type="transmembrane region" description="Helical" evidence="10">
    <location>
        <begin position="321"/>
        <end position="342"/>
    </location>
</feature>
<evidence type="ECO:0000256" key="4">
    <source>
        <dbReference type="ARBA" id="ARBA00022692"/>
    </source>
</evidence>
<dbReference type="AlphaFoldDB" id="A0A9D4CAJ2"/>
<dbReference type="GO" id="GO:0008528">
    <property type="term" value="F:G protein-coupled peptide receptor activity"/>
    <property type="evidence" value="ECO:0007669"/>
    <property type="project" value="TreeGrafter"/>
</dbReference>
<keyword evidence="3" id="KW-1003">Cell membrane</keyword>
<dbReference type="EMBL" id="JAIWYP010000013">
    <property type="protein sequence ID" value="KAH3719968.1"/>
    <property type="molecule type" value="Genomic_DNA"/>
</dbReference>
<accession>A0A9D4CAJ2</accession>
<name>A0A9D4CAJ2_DREPO</name>
<reference evidence="13" key="1">
    <citation type="journal article" date="2019" name="bioRxiv">
        <title>The Genome of the Zebra Mussel, Dreissena polymorpha: A Resource for Invasive Species Research.</title>
        <authorList>
            <person name="McCartney M.A."/>
            <person name="Auch B."/>
            <person name="Kono T."/>
            <person name="Mallez S."/>
            <person name="Zhang Y."/>
            <person name="Obille A."/>
            <person name="Becker A."/>
            <person name="Abrahante J.E."/>
            <person name="Garbe J."/>
            <person name="Badalamenti J.P."/>
            <person name="Herman A."/>
            <person name="Mangelson H."/>
            <person name="Liachko I."/>
            <person name="Sullivan S."/>
            <person name="Sone E.D."/>
            <person name="Koren S."/>
            <person name="Silverstein K.A.T."/>
            <person name="Beckman K.B."/>
            <person name="Gohl D.M."/>
        </authorList>
    </citation>
    <scope>NUCLEOTIDE SEQUENCE</scope>
    <source>
        <strain evidence="13">Duluth1</strain>
        <tissue evidence="13">Whole animal</tissue>
    </source>
</reference>
<comment type="similarity">
    <text evidence="2">Belongs to the G-protein coupled receptor 2 family.</text>
</comment>
<evidence type="ECO:0000259" key="11">
    <source>
        <dbReference type="PROSITE" id="PS50227"/>
    </source>
</evidence>
<keyword evidence="6" id="KW-0297">G-protein coupled receptor</keyword>
<evidence type="ECO:0000313" key="14">
    <source>
        <dbReference type="Proteomes" id="UP000828390"/>
    </source>
</evidence>
<dbReference type="SUPFAM" id="SSF111418">
    <property type="entry name" value="Hormone receptor domain"/>
    <property type="match status" value="1"/>
</dbReference>
<protein>
    <submittedName>
        <fullName evidence="13">Uncharacterized protein</fullName>
    </submittedName>
</protein>
<dbReference type="InterPro" id="IPR050332">
    <property type="entry name" value="GPCR_2"/>
</dbReference>
<feature type="transmembrane region" description="Helical" evidence="10">
    <location>
        <begin position="163"/>
        <end position="184"/>
    </location>
</feature>
<dbReference type="Pfam" id="PF00002">
    <property type="entry name" value="7tm_2"/>
    <property type="match status" value="1"/>
</dbReference>
<evidence type="ECO:0000256" key="2">
    <source>
        <dbReference type="ARBA" id="ARBA00005314"/>
    </source>
</evidence>
<evidence type="ECO:0000313" key="13">
    <source>
        <dbReference type="EMBL" id="KAH3719968.1"/>
    </source>
</evidence>
<dbReference type="CDD" id="cd15041">
    <property type="entry name" value="7tmB1_hormone_R"/>
    <property type="match status" value="1"/>
</dbReference>
<evidence type="ECO:0000256" key="1">
    <source>
        <dbReference type="ARBA" id="ARBA00004651"/>
    </source>
</evidence>
<evidence type="ECO:0000256" key="6">
    <source>
        <dbReference type="ARBA" id="ARBA00023040"/>
    </source>
</evidence>
<feature type="transmembrane region" description="Helical" evidence="10">
    <location>
        <begin position="129"/>
        <end position="151"/>
    </location>
</feature>
<dbReference type="PANTHER" id="PTHR45620:SF40">
    <property type="entry name" value="CORTICOTROPIN-RELEASING FACTOR RECEPTOR 2-LIKE ISOFORM X1"/>
    <property type="match status" value="1"/>
</dbReference>
<feature type="transmembrane region" description="Helical" evidence="10">
    <location>
        <begin position="204"/>
        <end position="228"/>
    </location>
</feature>
<evidence type="ECO:0000256" key="10">
    <source>
        <dbReference type="SAM" id="Phobius"/>
    </source>
</evidence>
<reference evidence="13" key="2">
    <citation type="submission" date="2020-11" db="EMBL/GenBank/DDBJ databases">
        <authorList>
            <person name="McCartney M.A."/>
            <person name="Auch B."/>
            <person name="Kono T."/>
            <person name="Mallez S."/>
            <person name="Becker A."/>
            <person name="Gohl D.M."/>
            <person name="Silverstein K.A.T."/>
            <person name="Koren S."/>
            <person name="Bechman K.B."/>
            <person name="Herman A."/>
            <person name="Abrahante J.E."/>
            <person name="Garbe J."/>
        </authorList>
    </citation>
    <scope>NUCLEOTIDE SEQUENCE</scope>
    <source>
        <strain evidence="13">Duluth1</strain>
        <tissue evidence="13">Whole animal</tissue>
    </source>
</reference>
<sequence length="500" mass="56838">MATVTYSSVFSVADMDSNVNTSIADVDVENVTVTSTLSACPGMENTTTPGYCPAMGDSFICWPETAVNTTAAVKHYCPIKHTIEIAYRYCPENGNWSTEKSNYNNCLTGNPEQEGIYLDQTVAAWIRDIIFILSSISLVLLVITLFIFMYFRSLHCNRITIHKHLVVSFILRFIHIIISTEPYVTNNPNSYRNFDWLCKTMTVLGQYLSLASMFWMFVEGFYLHHSLVMGVFSTKAPFKLFYYIGWGLPSHFVLGWSLMLYFKLHADCWRGYSQEPSFYIISVPFMILVGVNLIFLVNIIRVLVSKLRANNKVESAKLRKAIKATVILMPLLGLTNLLFFVNPGKGDLEVAYRITNAVLSSSQGIFVSVFYCFMNGEVRRVIKQKWYRFKLQHGLGVSNRRRNSRTTSFFLASTTEDDDEPNDHSAAAEQLRLVRANIELKNELTNNQAAKEQEALSNGTTGYVHTADVFVKKNNNNGDVHFMRLPPSDYYTLTERETVL</sequence>
<dbReference type="Pfam" id="PF02793">
    <property type="entry name" value="HRM"/>
    <property type="match status" value="1"/>
</dbReference>
<dbReference type="GO" id="GO:0005886">
    <property type="term" value="C:plasma membrane"/>
    <property type="evidence" value="ECO:0007669"/>
    <property type="project" value="UniProtKB-SubCell"/>
</dbReference>
<keyword evidence="14" id="KW-1185">Reference proteome</keyword>
<dbReference type="SUPFAM" id="SSF81321">
    <property type="entry name" value="Family A G protein-coupled receptor-like"/>
    <property type="match status" value="1"/>
</dbReference>
<evidence type="ECO:0000256" key="7">
    <source>
        <dbReference type="ARBA" id="ARBA00023136"/>
    </source>
</evidence>
<dbReference type="PROSITE" id="PS50227">
    <property type="entry name" value="G_PROTEIN_RECEP_F2_3"/>
    <property type="match status" value="1"/>
</dbReference>
<dbReference type="InterPro" id="IPR001879">
    <property type="entry name" value="GPCR_2_extracellular_dom"/>
</dbReference>
<keyword evidence="4 10" id="KW-0812">Transmembrane</keyword>
<keyword evidence="8" id="KW-0675">Receptor</keyword>
<keyword evidence="9" id="KW-0807">Transducer</keyword>
<evidence type="ECO:0000256" key="3">
    <source>
        <dbReference type="ARBA" id="ARBA00022475"/>
    </source>
</evidence>
<feature type="domain" description="G-protein coupled receptors family 2 profile 1" evidence="11">
    <location>
        <begin position="39"/>
        <end position="110"/>
    </location>
</feature>
<dbReference type="InterPro" id="IPR000832">
    <property type="entry name" value="GPCR_2_secretin-like"/>
</dbReference>
<feature type="transmembrane region" description="Helical" evidence="10">
    <location>
        <begin position="278"/>
        <end position="300"/>
    </location>
</feature>
<organism evidence="13 14">
    <name type="scientific">Dreissena polymorpha</name>
    <name type="common">Zebra mussel</name>
    <name type="synonym">Mytilus polymorpha</name>
    <dbReference type="NCBI Taxonomy" id="45954"/>
    <lineage>
        <taxon>Eukaryota</taxon>
        <taxon>Metazoa</taxon>
        <taxon>Spiralia</taxon>
        <taxon>Lophotrochozoa</taxon>
        <taxon>Mollusca</taxon>
        <taxon>Bivalvia</taxon>
        <taxon>Autobranchia</taxon>
        <taxon>Heteroconchia</taxon>
        <taxon>Euheterodonta</taxon>
        <taxon>Imparidentia</taxon>
        <taxon>Neoheterodontei</taxon>
        <taxon>Myida</taxon>
        <taxon>Dreissenoidea</taxon>
        <taxon>Dreissenidae</taxon>
        <taxon>Dreissena</taxon>
    </lineage>
</organism>
<dbReference type="GO" id="GO:0007166">
    <property type="term" value="P:cell surface receptor signaling pathway"/>
    <property type="evidence" value="ECO:0007669"/>
    <property type="project" value="InterPro"/>
</dbReference>
<feature type="transmembrane region" description="Helical" evidence="10">
    <location>
        <begin position="354"/>
        <end position="374"/>
    </location>
</feature>
<dbReference type="PRINTS" id="PR00249">
    <property type="entry name" value="GPCRSECRETIN"/>
</dbReference>
<dbReference type="Proteomes" id="UP000828390">
    <property type="component" value="Unassembled WGS sequence"/>
</dbReference>
<gene>
    <name evidence="13" type="ORF">DPMN_062854</name>
</gene>
<proteinExistence type="inferred from homology"/>
<dbReference type="Gene3D" id="1.20.1070.10">
    <property type="entry name" value="Rhodopsin 7-helix transmembrane proteins"/>
    <property type="match status" value="1"/>
</dbReference>
<feature type="domain" description="G-protein coupled receptors family 2 profile 2" evidence="12">
    <location>
        <begin position="126"/>
        <end position="375"/>
    </location>
</feature>
<comment type="caution">
    <text evidence="13">The sequence shown here is derived from an EMBL/GenBank/DDBJ whole genome shotgun (WGS) entry which is preliminary data.</text>
</comment>
<comment type="subcellular location">
    <subcellularLocation>
        <location evidence="1">Cell membrane</location>
        <topology evidence="1">Multi-pass membrane protein</topology>
    </subcellularLocation>
</comment>
<feature type="transmembrane region" description="Helical" evidence="10">
    <location>
        <begin position="240"/>
        <end position="258"/>
    </location>
</feature>
<keyword evidence="7 10" id="KW-0472">Membrane</keyword>
<evidence type="ECO:0000256" key="8">
    <source>
        <dbReference type="ARBA" id="ARBA00023170"/>
    </source>
</evidence>
<dbReference type="InterPro" id="IPR017981">
    <property type="entry name" value="GPCR_2-like_7TM"/>
</dbReference>
<dbReference type="PROSITE" id="PS50261">
    <property type="entry name" value="G_PROTEIN_RECEP_F2_4"/>
    <property type="match status" value="1"/>
</dbReference>
<evidence type="ECO:0000256" key="9">
    <source>
        <dbReference type="ARBA" id="ARBA00023224"/>
    </source>
</evidence>